<dbReference type="GO" id="GO:0005886">
    <property type="term" value="C:plasma membrane"/>
    <property type="evidence" value="ECO:0007669"/>
    <property type="project" value="UniProtKB-SubCell"/>
</dbReference>
<evidence type="ECO:0000313" key="19">
    <source>
        <dbReference type="Proteomes" id="UP000694568"/>
    </source>
</evidence>
<keyword evidence="8 14" id="KW-0112">Calmodulin-binding</keyword>
<protein>
    <recommendedName>
        <fullName evidence="14">Phosphorylase b kinase regulatory subunit</fullName>
    </recommendedName>
</protein>
<comment type="PTM">
    <text evidence="13">Although the final Cys may be farnesylated, the terminal tripeptide is probably not removed, and the C-terminus is not methylated.</text>
</comment>
<dbReference type="Gene3D" id="1.50.10.10">
    <property type="match status" value="1"/>
</dbReference>
<comment type="pathway">
    <text evidence="3 14">Glycan biosynthesis; glycogen metabolism.</text>
</comment>
<dbReference type="Ensembl" id="ENSSLUT00000002585.1">
    <property type="protein sequence ID" value="ENSSLUP00000002492.1"/>
    <property type="gene ID" value="ENSSLUG00000000992.1"/>
</dbReference>
<dbReference type="AlphaFoldDB" id="A0A8D0CN04"/>
<dbReference type="PANTHER" id="PTHR10749:SF5">
    <property type="entry name" value="PHOSPHORYLASE B KINASE REGULATORY SUBUNIT ALPHA, LIVER ISOFORM"/>
    <property type="match status" value="1"/>
</dbReference>
<dbReference type="InterPro" id="IPR008928">
    <property type="entry name" value="6-hairpin_glycosidase_sf"/>
</dbReference>
<comment type="similarity">
    <text evidence="4 14">Belongs to the phosphorylase b kinase regulatory chain family.</text>
</comment>
<dbReference type="Pfam" id="PF19292">
    <property type="entry name" value="KPBB_C"/>
    <property type="match status" value="1"/>
</dbReference>
<dbReference type="Pfam" id="PF00723">
    <property type="entry name" value="Glyco_hydro_15"/>
    <property type="match status" value="1"/>
</dbReference>
<dbReference type="GeneTree" id="ENSGT00950000183118"/>
<evidence type="ECO:0000259" key="17">
    <source>
        <dbReference type="Pfam" id="PF19292"/>
    </source>
</evidence>
<keyword evidence="19" id="KW-1185">Reference proteome</keyword>
<feature type="region of interest" description="Disordered" evidence="15">
    <location>
        <begin position="1018"/>
        <end position="1053"/>
    </location>
</feature>
<keyword evidence="10 14" id="KW-0119">Carbohydrate metabolism</keyword>
<dbReference type="InterPro" id="IPR045583">
    <property type="entry name" value="KPBA/B_C"/>
</dbReference>
<dbReference type="SUPFAM" id="SSF48208">
    <property type="entry name" value="Six-hairpin glycosidases"/>
    <property type="match status" value="1"/>
</dbReference>
<sequence>MRSRSNSGVRLDAYARLVQETILCHQNPVTGLLPASAQKKDAWVRDNVYSVLAVWGLGMAYRKNADRDEDKAKAYELEQSVVKLMQGLLQCMMRQVAKVEKFKQTQSTKDCLHAKYDTPTCATVVGDDQWGHLQVDATSIYLLMLAQMTASGLRIISNLDEVVFIQNLVFYIEAAYKVADYGMWERGDKTNQGIPELNGSSVGIAKAALEAIDELDLFGAHGGPKSVIHVLPDEVEHCQSILCSMLPRASTSKEIDAGLLSVISFPAFAVEDAELVAITKSEIITKLQGRYGCCRFIRDGYRCPKEDPSRLHYDPAELKLFENIECEWPVFWTYLILDGIFAGDQVQVQEYREALEGVLIRGKNGIKLLPELYAVPPDKVEEEYRNPHSVDRVAMGQLPHMWGQSLYILSCLLAEGFLAPGEIDPLNRRFSTNFKPDVVVQVCVLAESEEIQQLLSDHGIKVQTMSEVLPIRVMPARILSHVYVRLGNCKKLNLSGRPYRHIGVLGTSKFYEIRNRSYIFTPQFLDQHHFYLALDNQMIVEMLRTELAYLSSCWRMTGRPTLTFPITHSMLVYVTSYACVGILCGCYYRVQMSDLSSVQTTSFHTDLSFLDEEKDDSLLEDEEDNDEYGEEYYNCRPSEGSKDMFDQYLTQLLHSTNTKSHLPPIQSGQHHVFSAEHSTRDILSFMAQVQGLNMPKSSMYLPVTPVRNKRRKGLNLLEVSPHSQHGPHVNAADLHLPRDSQGNTDFAALVRQLKECPTLQDQADILYILYVMKGADWLVELSVPGQGGVSVRSLLEELYVQAGACKEWGLIRYISGILRKKVEVLAEACTDLISHNKQLTVGLPPEPRERVITVPLPPEELNTLIYEASGQDISVAVLTQEIMVYLAMYMRSQPALFGDMLRLRIGLIMQVMATELARSLHCSGEEASESLMSLSPFGMKNLLHHILSGKEFGVERSMRPIQSTATSPAISIHELGHTGATKTERTGIHKLKSEIKQVGRTNRITKLDNNQGIFSGGLSLSSSVTSPRSTRCSSPSTPSGILSPVGPGPGDGQLHWEERQGQWLRRRRLDGAINRVPVGFYQKVWKILQKCHGLSIDGYVLPSSTTREMTEGEIKFAVQVESVLNHVPQPEYRQLLVETVMVLGLVADVDVDSIGSIIHVDRILHLANDLFIGDQKSHSASDYFLEKDPATGICNFFYDSAPSGSYGTMTYLSKAMITYVQDFLPSSSCLMQ</sequence>
<evidence type="ECO:0000256" key="15">
    <source>
        <dbReference type="SAM" id="MobiDB-lite"/>
    </source>
</evidence>
<organism evidence="18 19">
    <name type="scientific">Sander lucioperca</name>
    <name type="common">Pike-perch</name>
    <name type="synonym">Perca lucioperca</name>
    <dbReference type="NCBI Taxonomy" id="283035"/>
    <lineage>
        <taxon>Eukaryota</taxon>
        <taxon>Metazoa</taxon>
        <taxon>Chordata</taxon>
        <taxon>Craniata</taxon>
        <taxon>Vertebrata</taxon>
        <taxon>Euteleostomi</taxon>
        <taxon>Actinopterygii</taxon>
        <taxon>Neopterygii</taxon>
        <taxon>Teleostei</taxon>
        <taxon>Neoteleostei</taxon>
        <taxon>Acanthomorphata</taxon>
        <taxon>Eupercaria</taxon>
        <taxon>Perciformes</taxon>
        <taxon>Percoidei</taxon>
        <taxon>Percidae</taxon>
        <taxon>Luciopercinae</taxon>
        <taxon>Sander</taxon>
    </lineage>
</organism>
<name>A0A8D0CN04_SANLU</name>
<accession>A0A8D0CN04</accession>
<evidence type="ECO:0000256" key="5">
    <source>
        <dbReference type="ARBA" id="ARBA00022475"/>
    </source>
</evidence>
<evidence type="ECO:0000256" key="10">
    <source>
        <dbReference type="ARBA" id="ARBA00023277"/>
    </source>
</evidence>
<keyword evidence="12 13" id="KW-0636">Prenylation</keyword>
<evidence type="ECO:0000256" key="11">
    <source>
        <dbReference type="ARBA" id="ARBA00023288"/>
    </source>
</evidence>
<feature type="lipid moiety-binding region" description="S-farnesyl cysteine" evidence="13">
    <location>
        <position position="1229"/>
    </location>
</feature>
<evidence type="ECO:0000256" key="8">
    <source>
        <dbReference type="ARBA" id="ARBA00022860"/>
    </source>
</evidence>
<dbReference type="PANTHER" id="PTHR10749">
    <property type="entry name" value="PHOSPHORYLASE B KINASE REGULATORY SUBUNIT"/>
    <property type="match status" value="1"/>
</dbReference>
<reference evidence="18" key="2">
    <citation type="submission" date="2025-09" db="UniProtKB">
        <authorList>
            <consortium name="Ensembl"/>
        </authorList>
    </citation>
    <scope>IDENTIFICATION</scope>
</reference>
<feature type="domain" description="GH15-like" evidence="16">
    <location>
        <begin position="8"/>
        <end position="906"/>
    </location>
</feature>
<gene>
    <name evidence="18" type="primary">phka2</name>
</gene>
<evidence type="ECO:0000259" key="16">
    <source>
        <dbReference type="Pfam" id="PF00723"/>
    </source>
</evidence>
<comment type="function">
    <text evidence="1">Phosphorylase b kinase catalyzes the phosphorylation of serine in certain substrates, including troponin I. The alpha chain may bind calmodulin.</text>
</comment>
<evidence type="ECO:0000256" key="13">
    <source>
        <dbReference type="PIRSR" id="PIRSR608734-50"/>
    </source>
</evidence>
<keyword evidence="11 13" id="KW-0449">Lipoprotein</keyword>
<evidence type="ECO:0000256" key="3">
    <source>
        <dbReference type="ARBA" id="ARBA00005131"/>
    </source>
</evidence>
<evidence type="ECO:0000256" key="6">
    <source>
        <dbReference type="ARBA" id="ARBA00022553"/>
    </source>
</evidence>
<keyword evidence="6" id="KW-0597">Phosphoprotein</keyword>
<evidence type="ECO:0000256" key="7">
    <source>
        <dbReference type="ARBA" id="ARBA00022600"/>
    </source>
</evidence>
<keyword evidence="5 14" id="KW-1003">Cell membrane</keyword>
<proteinExistence type="inferred from homology"/>
<evidence type="ECO:0000256" key="4">
    <source>
        <dbReference type="ARBA" id="ARBA00007128"/>
    </source>
</evidence>
<dbReference type="InterPro" id="IPR008734">
    <property type="entry name" value="PHK_A/B_su"/>
</dbReference>
<evidence type="ECO:0000256" key="2">
    <source>
        <dbReference type="ARBA" id="ARBA00004342"/>
    </source>
</evidence>
<evidence type="ECO:0000313" key="18">
    <source>
        <dbReference type="Ensembl" id="ENSSLUP00000002492.1"/>
    </source>
</evidence>
<dbReference type="GO" id="GO:0005964">
    <property type="term" value="C:phosphorylase kinase complex"/>
    <property type="evidence" value="ECO:0007669"/>
    <property type="project" value="TreeGrafter"/>
</dbReference>
<evidence type="ECO:0000256" key="9">
    <source>
        <dbReference type="ARBA" id="ARBA00023136"/>
    </source>
</evidence>
<evidence type="ECO:0000256" key="12">
    <source>
        <dbReference type="ARBA" id="ARBA00023289"/>
    </source>
</evidence>
<dbReference type="InterPro" id="IPR012341">
    <property type="entry name" value="6hp_glycosidase-like_sf"/>
</dbReference>
<keyword evidence="7 14" id="KW-0321">Glycogen metabolism</keyword>
<dbReference type="GO" id="GO:0005516">
    <property type="term" value="F:calmodulin binding"/>
    <property type="evidence" value="ECO:0007669"/>
    <property type="project" value="UniProtKB-KW"/>
</dbReference>
<dbReference type="InterPro" id="IPR011613">
    <property type="entry name" value="GH15-like"/>
</dbReference>
<dbReference type="GO" id="GO:0005977">
    <property type="term" value="P:glycogen metabolic process"/>
    <property type="evidence" value="ECO:0007669"/>
    <property type="project" value="UniProtKB-UniPathway"/>
</dbReference>
<feature type="domain" description="Phosphorylase b kinase regulatory subunit alpha/beta C-terminal" evidence="17">
    <location>
        <begin position="1058"/>
        <end position="1205"/>
    </location>
</feature>
<feature type="compositionally biased region" description="Low complexity" evidence="15">
    <location>
        <begin position="1018"/>
        <end position="1040"/>
    </location>
</feature>
<reference evidence="18" key="1">
    <citation type="submission" date="2025-08" db="UniProtKB">
        <authorList>
            <consortium name="Ensembl"/>
        </authorList>
    </citation>
    <scope>IDENTIFICATION</scope>
</reference>
<evidence type="ECO:0000256" key="14">
    <source>
        <dbReference type="RuleBase" id="RU364123"/>
    </source>
</evidence>
<dbReference type="Proteomes" id="UP000694568">
    <property type="component" value="Unplaced"/>
</dbReference>
<dbReference type="UniPathway" id="UPA00163"/>
<comment type="subcellular location">
    <subcellularLocation>
        <location evidence="2 14">Cell membrane</location>
        <topology evidence="2 14">Lipid-anchor</topology>
        <orientation evidence="2 14">Cytoplasmic side</orientation>
    </subcellularLocation>
</comment>
<keyword evidence="9 14" id="KW-0472">Membrane</keyword>
<dbReference type="FunFam" id="1.50.10.10:FF:000004">
    <property type="entry name" value="Phosphorylase b kinase regulatory subunit"/>
    <property type="match status" value="1"/>
</dbReference>
<evidence type="ECO:0000256" key="1">
    <source>
        <dbReference type="ARBA" id="ARBA00002837"/>
    </source>
</evidence>